<dbReference type="InterPro" id="IPR027377">
    <property type="entry name" value="ZAR1/RTP1-5-like_Znf-3CxxC"/>
</dbReference>
<protein>
    <recommendedName>
        <fullName evidence="5">3CxxC-type domain-containing protein</fullName>
    </recommendedName>
</protein>
<evidence type="ECO:0000256" key="3">
    <source>
        <dbReference type="ARBA" id="ARBA00022833"/>
    </source>
</evidence>
<dbReference type="SMART" id="SM01328">
    <property type="entry name" value="zf-3CxxC"/>
    <property type="match status" value="1"/>
</dbReference>
<reference evidence="6" key="1">
    <citation type="journal article" date="2020" name="Fungal Divers.">
        <title>Resolving the Mortierellaceae phylogeny through synthesis of multi-gene phylogenetics and phylogenomics.</title>
        <authorList>
            <person name="Vandepol N."/>
            <person name="Liber J."/>
            <person name="Desiro A."/>
            <person name="Na H."/>
            <person name="Kennedy M."/>
            <person name="Barry K."/>
            <person name="Grigoriev I.V."/>
            <person name="Miller A.N."/>
            <person name="O'Donnell K."/>
            <person name="Stajich J.E."/>
            <person name="Bonito G."/>
        </authorList>
    </citation>
    <scope>NUCLEOTIDE SEQUENCE</scope>
    <source>
        <strain evidence="6">REB-010B</strain>
    </source>
</reference>
<keyword evidence="3" id="KW-0862">Zinc</keyword>
<feature type="compositionally biased region" description="Polar residues" evidence="4">
    <location>
        <begin position="105"/>
        <end position="117"/>
    </location>
</feature>
<evidence type="ECO:0000256" key="4">
    <source>
        <dbReference type="SAM" id="MobiDB-lite"/>
    </source>
</evidence>
<name>A0A9P6RG50_9FUNG</name>
<gene>
    <name evidence="6" type="ORF">BGZ99_005015</name>
</gene>
<feature type="region of interest" description="Disordered" evidence="4">
    <location>
        <begin position="63"/>
        <end position="141"/>
    </location>
</feature>
<evidence type="ECO:0000313" key="7">
    <source>
        <dbReference type="Proteomes" id="UP000738325"/>
    </source>
</evidence>
<evidence type="ECO:0000259" key="5">
    <source>
        <dbReference type="SMART" id="SM01328"/>
    </source>
</evidence>
<proteinExistence type="predicted"/>
<dbReference type="GO" id="GO:0008270">
    <property type="term" value="F:zinc ion binding"/>
    <property type="evidence" value="ECO:0007669"/>
    <property type="project" value="UniProtKB-KW"/>
</dbReference>
<accession>A0A9P6RG50</accession>
<dbReference type="EMBL" id="JAAAIP010000318">
    <property type="protein sequence ID" value="KAG0319554.1"/>
    <property type="molecule type" value="Genomic_DNA"/>
</dbReference>
<comment type="caution">
    <text evidence="6">The sequence shown here is derived from an EMBL/GenBank/DDBJ whole genome shotgun (WGS) entry which is preliminary data.</text>
</comment>
<feature type="domain" description="3CxxC-type" evidence="5">
    <location>
        <begin position="179"/>
        <end position="278"/>
    </location>
</feature>
<evidence type="ECO:0000313" key="6">
    <source>
        <dbReference type="EMBL" id="KAG0319554.1"/>
    </source>
</evidence>
<keyword evidence="1" id="KW-0479">Metal-binding</keyword>
<keyword evidence="7" id="KW-1185">Reference proteome</keyword>
<keyword evidence="2" id="KW-0863">Zinc-finger</keyword>
<dbReference type="Proteomes" id="UP000738325">
    <property type="component" value="Unassembled WGS sequence"/>
</dbReference>
<feature type="compositionally biased region" description="Polar residues" evidence="4">
    <location>
        <begin position="64"/>
        <end position="95"/>
    </location>
</feature>
<dbReference type="OrthoDB" id="8121437at2759"/>
<evidence type="ECO:0000256" key="2">
    <source>
        <dbReference type="ARBA" id="ARBA00022771"/>
    </source>
</evidence>
<sequence>MLATTQVTETFEETPPLDDFVLTVRRMTSKALTGLKMSEYSRVERRIVNDELVRRSLERKANKSLINSENHSSVQSKSLSPAEVSNQSSLPSTGQAIPKGACQNMPKNKNQSSLKSMKQNSAKSNKKNPPKNKSQASMESSSSLYPELIECVDERLLTPFTFYIEENDGRHAIKEYDTYVSGKFKCSTGCSRARWFSGKIAISIRMYSHNRYNALIHHQRCRSCEGLSRPTLDSDTYGQRVSYRLNKWSGHKMEPPGFGPRKEMPPHDCNNCEGCDLGRCPHDLEDEKYIECYKNCRSDR</sequence>
<dbReference type="Pfam" id="PF13695">
    <property type="entry name" value="Zn_ribbon_3CxxC"/>
    <property type="match status" value="1"/>
</dbReference>
<dbReference type="AlphaFoldDB" id="A0A9P6RG50"/>
<evidence type="ECO:0000256" key="1">
    <source>
        <dbReference type="ARBA" id="ARBA00022723"/>
    </source>
</evidence>
<organism evidence="6 7">
    <name type="scientific">Dissophora globulifera</name>
    <dbReference type="NCBI Taxonomy" id="979702"/>
    <lineage>
        <taxon>Eukaryota</taxon>
        <taxon>Fungi</taxon>
        <taxon>Fungi incertae sedis</taxon>
        <taxon>Mucoromycota</taxon>
        <taxon>Mortierellomycotina</taxon>
        <taxon>Mortierellomycetes</taxon>
        <taxon>Mortierellales</taxon>
        <taxon>Mortierellaceae</taxon>
        <taxon>Dissophora</taxon>
    </lineage>
</organism>